<dbReference type="EnsemblPlants" id="HORVU.MOREX.r3.2HG0095590.1">
    <property type="protein sequence ID" value="HORVU.MOREX.r3.2HG0095590.1.CDS1"/>
    <property type="gene ID" value="HORVU.MOREX.r3.2HG0095590"/>
</dbReference>
<feature type="domain" description="Disease resistance protein At4g27190-like leucine-rich repeats" evidence="1">
    <location>
        <begin position="158"/>
        <end position="279"/>
    </location>
</feature>
<dbReference type="PANTHER" id="PTHR33463:SF93">
    <property type="entry name" value="NB-ARC DOMAIN-CONTAINING PROTEIN"/>
    <property type="match status" value="1"/>
</dbReference>
<dbReference type="Gramene" id="HORVU.MOREX.r3.2HG0095590.1">
    <property type="protein sequence ID" value="HORVU.MOREX.r3.2HG0095590.1.CDS1"/>
    <property type="gene ID" value="HORVU.MOREX.r3.2HG0095590"/>
</dbReference>
<dbReference type="InterPro" id="IPR032675">
    <property type="entry name" value="LRR_dom_sf"/>
</dbReference>
<sequence>MKEKMGPGNSGQIMAPPRRMSLAPNTYNTYIDASIGNIITDHQYNNGMQFQPSGCHVEIGKGISNAKVESEQIIRATMFAMNNVESLHVHDNSSIIIVIPEYMTSIDGTALGWRHLKQCHVVRCPKLHTVFTPNYDRIYPFEEIETFWASDLLNVHCIWNKGRTFSGTDNTSFAKLKSIHLYSCPRLTFVLPLLMGIQGSYLSNLGSLHIVKCGDLKVVFPVHPDLKEDVLGFPRLKHIHLYELYKLQHICGVKMHAPKLERVWLRGCWGLRRLPSVSLDRGPIVDCEKDWWEKLEWDGLEVGHHPSLFKPRHSSHYKKSLPRGSVLW</sequence>
<dbReference type="PANTHER" id="PTHR33463">
    <property type="entry name" value="NB-ARC DOMAIN-CONTAINING PROTEIN-RELATED"/>
    <property type="match status" value="1"/>
</dbReference>
<dbReference type="InterPro" id="IPR050905">
    <property type="entry name" value="Plant_NBS-LRR"/>
</dbReference>
<dbReference type="Pfam" id="PF23247">
    <property type="entry name" value="LRR_RPS2"/>
    <property type="match status" value="1"/>
</dbReference>
<evidence type="ECO:0000313" key="3">
    <source>
        <dbReference type="Proteomes" id="UP000011116"/>
    </source>
</evidence>
<dbReference type="Gene3D" id="3.80.10.10">
    <property type="entry name" value="Ribonuclease Inhibitor"/>
    <property type="match status" value="1"/>
</dbReference>
<organism evidence="2 3">
    <name type="scientific">Hordeum vulgare subsp. vulgare</name>
    <name type="common">Domesticated barley</name>
    <dbReference type="NCBI Taxonomy" id="112509"/>
    <lineage>
        <taxon>Eukaryota</taxon>
        <taxon>Viridiplantae</taxon>
        <taxon>Streptophyta</taxon>
        <taxon>Embryophyta</taxon>
        <taxon>Tracheophyta</taxon>
        <taxon>Spermatophyta</taxon>
        <taxon>Magnoliopsida</taxon>
        <taxon>Liliopsida</taxon>
        <taxon>Poales</taxon>
        <taxon>Poaceae</taxon>
        <taxon>BOP clade</taxon>
        <taxon>Pooideae</taxon>
        <taxon>Triticodae</taxon>
        <taxon>Triticeae</taxon>
        <taxon>Hordeinae</taxon>
        <taxon>Hordeum</taxon>
    </lineage>
</organism>
<dbReference type="SUPFAM" id="SSF52047">
    <property type="entry name" value="RNI-like"/>
    <property type="match status" value="1"/>
</dbReference>
<evidence type="ECO:0000259" key="1">
    <source>
        <dbReference type="Pfam" id="PF23247"/>
    </source>
</evidence>
<protein>
    <recommendedName>
        <fullName evidence="1">Disease resistance protein At4g27190-like leucine-rich repeats domain-containing protein</fullName>
    </recommendedName>
</protein>
<reference evidence="2" key="3">
    <citation type="submission" date="2022-01" db="UniProtKB">
        <authorList>
            <consortium name="EnsemblPlants"/>
        </authorList>
    </citation>
    <scope>IDENTIFICATION</scope>
    <source>
        <strain evidence="2">subsp. vulgare</strain>
    </source>
</reference>
<accession>A0A8I6X7Z5</accession>
<evidence type="ECO:0000313" key="2">
    <source>
        <dbReference type="EnsemblPlants" id="HORVU.MOREX.r3.2HG0095590.1.CDS1"/>
    </source>
</evidence>
<reference evidence="2" key="2">
    <citation type="submission" date="2020-10" db="EMBL/GenBank/DDBJ databases">
        <authorList>
            <person name="Scholz U."/>
            <person name="Mascher M."/>
            <person name="Fiebig A."/>
        </authorList>
    </citation>
    <scope>NUCLEOTIDE SEQUENCE [LARGE SCALE GENOMIC DNA]</scope>
    <source>
        <strain evidence="2">cv. Morex</strain>
    </source>
</reference>
<dbReference type="Proteomes" id="UP000011116">
    <property type="component" value="Chromosome 2H"/>
</dbReference>
<name>A0A8I6X7Z5_HORVV</name>
<dbReference type="InterPro" id="IPR057135">
    <property type="entry name" value="At4g27190-like_LRR"/>
</dbReference>
<reference evidence="3" key="1">
    <citation type="journal article" date="2012" name="Nature">
        <title>A physical, genetic and functional sequence assembly of the barley genome.</title>
        <authorList>
            <consortium name="The International Barley Genome Sequencing Consortium"/>
            <person name="Mayer K.F."/>
            <person name="Waugh R."/>
            <person name="Brown J.W."/>
            <person name="Schulman A."/>
            <person name="Langridge P."/>
            <person name="Platzer M."/>
            <person name="Fincher G.B."/>
            <person name="Muehlbauer G.J."/>
            <person name="Sato K."/>
            <person name="Close T.J."/>
            <person name="Wise R.P."/>
            <person name="Stein N."/>
        </authorList>
    </citation>
    <scope>NUCLEOTIDE SEQUENCE [LARGE SCALE GENOMIC DNA]</scope>
    <source>
        <strain evidence="3">cv. Morex</strain>
    </source>
</reference>
<dbReference type="AlphaFoldDB" id="A0A8I6X7Z5"/>
<keyword evidence="3" id="KW-1185">Reference proteome</keyword>
<proteinExistence type="predicted"/>